<organism evidence="1 2">
    <name type="scientific">Alternaria burnsii</name>
    <dbReference type="NCBI Taxonomy" id="1187904"/>
    <lineage>
        <taxon>Eukaryota</taxon>
        <taxon>Fungi</taxon>
        <taxon>Dikarya</taxon>
        <taxon>Ascomycota</taxon>
        <taxon>Pezizomycotina</taxon>
        <taxon>Dothideomycetes</taxon>
        <taxon>Pleosporomycetidae</taxon>
        <taxon>Pleosporales</taxon>
        <taxon>Pleosporineae</taxon>
        <taxon>Pleosporaceae</taxon>
        <taxon>Alternaria</taxon>
        <taxon>Alternaria sect. Alternaria</taxon>
    </lineage>
</organism>
<evidence type="ECO:0000313" key="1">
    <source>
        <dbReference type="EMBL" id="KAF7680115.1"/>
    </source>
</evidence>
<dbReference type="GeneID" id="62199991"/>
<dbReference type="AlphaFoldDB" id="A0A8H7EHG1"/>
<keyword evidence="2" id="KW-1185">Reference proteome</keyword>
<proteinExistence type="predicted"/>
<evidence type="ECO:0000313" key="2">
    <source>
        <dbReference type="Proteomes" id="UP000596902"/>
    </source>
</evidence>
<accession>A0A8H7EHG1</accession>
<dbReference type="RefSeq" id="XP_038790105.1">
    <property type="nucleotide sequence ID" value="XM_038926813.1"/>
</dbReference>
<comment type="caution">
    <text evidence="1">The sequence shown here is derived from an EMBL/GenBank/DDBJ whole genome shotgun (WGS) entry which is preliminary data.</text>
</comment>
<protein>
    <submittedName>
        <fullName evidence="1">Uncharacterized protein</fullName>
    </submittedName>
</protein>
<sequence>MSVAANSSPSPATGRITSSAQILPNWDTRPILRFDFPTAQAQEAFHRAFLQVRSEKDKATFMARFFDNYDGQVSIPRRVVMDTSRDEQVAKEVQRSLGVVMDTDRDLEVARRLQQQMDGDDIGGNRMNAQLYNGQMASLRQRRLVFERRRQGYGGTGGLGYNGGVGRMVDRFRDMSVHQRVAHPGYPPQQPRQPNYYNNSYGEPWAYGPGDGGYGNGSYDAGYDPRYRNWGQWRRGY</sequence>
<dbReference type="EMBL" id="JAAABM010000002">
    <property type="protein sequence ID" value="KAF7680115.1"/>
    <property type="molecule type" value="Genomic_DNA"/>
</dbReference>
<name>A0A8H7EHG1_9PLEO</name>
<reference evidence="1" key="2">
    <citation type="submission" date="2020-08" db="EMBL/GenBank/DDBJ databases">
        <title>Draft Genome Sequence of Cumin Blight Pathogen Alternaria burnsii.</title>
        <authorList>
            <person name="Feng Z."/>
        </authorList>
    </citation>
    <scope>NUCLEOTIDE SEQUENCE</scope>
    <source>
        <strain evidence="1">CBS107.38</strain>
    </source>
</reference>
<reference evidence="1" key="1">
    <citation type="submission" date="2020-01" db="EMBL/GenBank/DDBJ databases">
        <authorList>
            <person name="Feng Z.H.Z."/>
        </authorList>
    </citation>
    <scope>NUCLEOTIDE SEQUENCE</scope>
    <source>
        <strain evidence="1">CBS107.38</strain>
    </source>
</reference>
<dbReference type="Proteomes" id="UP000596902">
    <property type="component" value="Unassembled WGS sequence"/>
</dbReference>
<gene>
    <name evidence="1" type="ORF">GT037_001766</name>
</gene>